<dbReference type="InterPro" id="IPR040151">
    <property type="entry name" value="Gfd2/YDR514C-like"/>
</dbReference>
<feature type="region of interest" description="Disordered" evidence="1">
    <location>
        <begin position="230"/>
        <end position="249"/>
    </location>
</feature>
<feature type="region of interest" description="Disordered" evidence="1">
    <location>
        <begin position="38"/>
        <end position="78"/>
    </location>
</feature>
<dbReference type="InterPro" id="IPR012337">
    <property type="entry name" value="RNaseH-like_sf"/>
</dbReference>
<sequence length="736" mass="82259">MDMQARLKLLFDGEDEDLLKTNTGLQSALEIANLSMKEQNTANNPPQTTEISRQQSSQAGSSKEPAVDEPSSSEDGFDEYLATFSDATRENKRKKKIWNKNDNHYRGSTHVGLSISTASYDTLRAAFYSNGGRLFCPISAISRFPYKYVRGSDGERIAQRFFNEGKFWKRPWDIYYINPPLSISTRPLILVPSQQAQDLMDDINNAFNTHVSLPLDQEPGLLIPFENDGTPQPHYLGTASSKEEKEEMESNIPDAPIDHHEPPQGCSAEVDRSFAAFKGKMAAAVDANRQKNKVARKKREGDRIQKLQGWCRTMKRAKCYLGMCPRRPRDLEPPITDGLTWEEQKQAEREYGLACGIILLPMDVNQVAPFRFASEPIFVCVDVEANEKIHHQITEIGVSTLDTLDLAGIPPGEGGSNWTAKIHSRHFRISEYANVVNKEYVSGCPDSFEFGESEWISISKAADIVDMCFQPPYSAHVPWFPQDLIDANSGNTNGGEKDTQEGIRQPSFSDTEPFCDIDSIPGNNTRPRNLIFVGHNAETDIAYLRKLGCKSFIKPSTTTADTPRPPDKNTELPNFIDTLDTSILFRVLMRQTEPTSLGKILVDLGITGWNLHNGGNDARYTMEAMIGITLKSRLALDKFVDHSKISTTNDWPLVSGLRQGAGAGGGPGQRLFQYYEEMRRAAIAYDRKWKEEVEKRVKICVENSETRVRDECASWDVAVGADNMEVDGGEGTGLDD</sequence>
<dbReference type="EMBL" id="GG657451">
    <property type="protein sequence ID" value="OAT06717.1"/>
    <property type="molecule type" value="Genomic_DNA"/>
</dbReference>
<dbReference type="Gene3D" id="3.30.420.10">
    <property type="entry name" value="Ribonuclease H-like superfamily/Ribonuclease H"/>
    <property type="match status" value="1"/>
</dbReference>
<dbReference type="Pfam" id="PF21762">
    <property type="entry name" value="DEDDh_C"/>
    <property type="match status" value="2"/>
</dbReference>
<dbReference type="SUPFAM" id="SSF53098">
    <property type="entry name" value="Ribonuclease H-like"/>
    <property type="match status" value="1"/>
</dbReference>
<evidence type="ECO:0000313" key="3">
    <source>
        <dbReference type="EMBL" id="OAT06717.1"/>
    </source>
</evidence>
<dbReference type="PANTHER" id="PTHR28083">
    <property type="entry name" value="GOOD FOR FULL DBP5 ACTIVITY PROTEIN 2"/>
    <property type="match status" value="1"/>
</dbReference>
<feature type="domain" description="Gfd2/YDR514C-like C-terminal" evidence="2">
    <location>
        <begin position="377"/>
        <end position="474"/>
    </location>
</feature>
<reference evidence="4" key="1">
    <citation type="journal article" date="2015" name="PLoS Genet.">
        <title>The dynamic genome and transcriptome of the human fungal pathogen Blastomyces and close relative Emmonsia.</title>
        <authorList>
            <person name="Munoz J.F."/>
            <person name="Gauthier G.M."/>
            <person name="Desjardins C.A."/>
            <person name="Gallo J.E."/>
            <person name="Holder J."/>
            <person name="Sullivan T.D."/>
            <person name="Marty A.J."/>
            <person name="Carmen J.C."/>
            <person name="Chen Z."/>
            <person name="Ding L."/>
            <person name="Gujja S."/>
            <person name="Magrini V."/>
            <person name="Misas E."/>
            <person name="Mitreva M."/>
            <person name="Priest M."/>
            <person name="Saif S."/>
            <person name="Whiston E.A."/>
            <person name="Young S."/>
            <person name="Zeng Q."/>
            <person name="Goldman W.E."/>
            <person name="Mardis E.R."/>
            <person name="Taylor J.W."/>
            <person name="McEwen J.G."/>
            <person name="Clay O.K."/>
            <person name="Klein B.S."/>
            <person name="Cuomo C.A."/>
        </authorList>
    </citation>
    <scope>NUCLEOTIDE SEQUENCE [LARGE SCALE GENOMIC DNA]</scope>
    <source>
        <strain evidence="4">SLH14081</strain>
    </source>
</reference>
<dbReference type="GO" id="GO:0003676">
    <property type="term" value="F:nucleic acid binding"/>
    <property type="evidence" value="ECO:0007669"/>
    <property type="project" value="InterPro"/>
</dbReference>
<dbReference type="GO" id="GO:0005634">
    <property type="term" value="C:nucleus"/>
    <property type="evidence" value="ECO:0007669"/>
    <property type="project" value="TreeGrafter"/>
</dbReference>
<feature type="compositionally biased region" description="Polar residues" evidence="1">
    <location>
        <begin position="38"/>
        <end position="61"/>
    </location>
</feature>
<dbReference type="AlphaFoldDB" id="A0A179UHV1"/>
<dbReference type="InterPro" id="IPR036397">
    <property type="entry name" value="RNaseH_sf"/>
</dbReference>
<evidence type="ECO:0000259" key="2">
    <source>
        <dbReference type="Pfam" id="PF21762"/>
    </source>
</evidence>
<dbReference type="PANTHER" id="PTHR28083:SF1">
    <property type="entry name" value="GOOD FOR FULL DBP5 ACTIVITY PROTEIN 2"/>
    <property type="match status" value="1"/>
</dbReference>
<gene>
    <name evidence="3" type="ORF">BDBG_02886</name>
</gene>
<dbReference type="Proteomes" id="UP000002038">
    <property type="component" value="Unassembled WGS sequence"/>
</dbReference>
<name>A0A179UHV1_BLAGS</name>
<dbReference type="OrthoDB" id="5953249at2759"/>
<keyword evidence="4" id="KW-1185">Reference proteome</keyword>
<dbReference type="InterPro" id="IPR048519">
    <property type="entry name" value="Gfd2/YDR514C-like_C"/>
</dbReference>
<dbReference type="STRING" id="559298.A0A179UHV1"/>
<protein>
    <submittedName>
        <fullName evidence="3">QDE-2-interacting protein</fullName>
    </submittedName>
</protein>
<dbReference type="VEuPathDB" id="FungiDB:BDBG_02886"/>
<accession>A0A179UHV1</accession>
<dbReference type="RefSeq" id="XP_002626709.1">
    <property type="nucleotide sequence ID" value="XM_002626663.2"/>
</dbReference>
<feature type="domain" description="Gfd2/YDR514C-like C-terminal" evidence="2">
    <location>
        <begin position="522"/>
        <end position="627"/>
    </location>
</feature>
<evidence type="ECO:0000256" key="1">
    <source>
        <dbReference type="SAM" id="MobiDB-lite"/>
    </source>
</evidence>
<evidence type="ECO:0000313" key="4">
    <source>
        <dbReference type="Proteomes" id="UP000002038"/>
    </source>
</evidence>
<proteinExistence type="predicted"/>
<dbReference type="GeneID" id="8506174"/>
<organism evidence="3 4">
    <name type="scientific">Blastomyces gilchristii (strain SLH14081)</name>
    <name type="common">Blastomyces dermatitidis</name>
    <dbReference type="NCBI Taxonomy" id="559298"/>
    <lineage>
        <taxon>Eukaryota</taxon>
        <taxon>Fungi</taxon>
        <taxon>Dikarya</taxon>
        <taxon>Ascomycota</taxon>
        <taxon>Pezizomycotina</taxon>
        <taxon>Eurotiomycetes</taxon>
        <taxon>Eurotiomycetidae</taxon>
        <taxon>Onygenales</taxon>
        <taxon>Ajellomycetaceae</taxon>
        <taxon>Blastomyces</taxon>
    </lineage>
</organism>
<dbReference type="KEGG" id="bgh:BDBG_02886"/>